<dbReference type="EMBL" id="LJGW01000109">
    <property type="protein sequence ID" value="OEV12965.1"/>
    <property type="molecule type" value="Genomic_DNA"/>
</dbReference>
<dbReference type="Proteomes" id="UP000176005">
    <property type="component" value="Unassembled WGS sequence"/>
</dbReference>
<keyword evidence="9" id="KW-1185">Reference proteome</keyword>
<keyword evidence="3" id="KW-0560">Oxidoreductase</keyword>
<dbReference type="GO" id="GO:0016616">
    <property type="term" value="F:oxidoreductase activity, acting on the CH-OH group of donors, NAD or NADP as acceptor"/>
    <property type="evidence" value="ECO:0007669"/>
    <property type="project" value="InterPro"/>
</dbReference>
<dbReference type="PIRSF" id="PIRSF000105">
    <property type="entry name" value="HCDH"/>
    <property type="match status" value="1"/>
</dbReference>
<dbReference type="InterPro" id="IPR013328">
    <property type="entry name" value="6PGD_dom2"/>
</dbReference>
<evidence type="ECO:0000259" key="7">
    <source>
        <dbReference type="Pfam" id="PF02737"/>
    </source>
</evidence>
<dbReference type="PANTHER" id="PTHR48075:SF5">
    <property type="entry name" value="3-HYDROXYBUTYRYL-COA DEHYDROGENASE"/>
    <property type="match status" value="1"/>
</dbReference>
<dbReference type="Pfam" id="PF02737">
    <property type="entry name" value="3HCDH_N"/>
    <property type="match status" value="1"/>
</dbReference>
<evidence type="ECO:0000313" key="8">
    <source>
        <dbReference type="EMBL" id="OEV12965.1"/>
    </source>
</evidence>
<evidence type="ECO:0000256" key="3">
    <source>
        <dbReference type="ARBA" id="ARBA00023002"/>
    </source>
</evidence>
<dbReference type="InterPro" id="IPR008927">
    <property type="entry name" value="6-PGluconate_DH-like_C_sf"/>
</dbReference>
<reference evidence="8 9" key="1">
    <citation type="journal article" date="2016" name="Front. Microbiol.">
        <title>Comparative Genomics Analysis of Streptomyces Species Reveals Their Adaptation to the Marine Environment and Their Diversity at the Genomic Level.</title>
        <authorList>
            <person name="Tian X."/>
            <person name="Zhang Z."/>
            <person name="Yang T."/>
            <person name="Chen M."/>
            <person name="Li J."/>
            <person name="Chen F."/>
            <person name="Yang J."/>
            <person name="Li W."/>
            <person name="Zhang B."/>
            <person name="Zhang Z."/>
            <person name="Wu J."/>
            <person name="Zhang C."/>
            <person name="Long L."/>
            <person name="Xiao J."/>
        </authorList>
    </citation>
    <scope>NUCLEOTIDE SEQUENCE [LARGE SCALE GENOMIC DNA]</scope>
    <source>
        <strain evidence="8 9">SCSIO 10429</strain>
    </source>
</reference>
<dbReference type="InterPro" id="IPR022694">
    <property type="entry name" value="3-OHacyl-CoA_DH"/>
</dbReference>
<feature type="site" description="Important for catalytic activity" evidence="4">
    <location>
        <position position="152"/>
    </location>
</feature>
<evidence type="ECO:0000259" key="6">
    <source>
        <dbReference type="Pfam" id="PF00725"/>
    </source>
</evidence>
<dbReference type="SUPFAM" id="SSF48179">
    <property type="entry name" value="6-phosphogluconate dehydrogenase C-terminal domain-like"/>
    <property type="match status" value="1"/>
</dbReference>
<dbReference type="Pfam" id="PF00725">
    <property type="entry name" value="3HCDH"/>
    <property type="match status" value="1"/>
</dbReference>
<accession>A0A1E7L9Q9</accession>
<dbReference type="GO" id="GO:0006631">
    <property type="term" value="P:fatty acid metabolic process"/>
    <property type="evidence" value="ECO:0007669"/>
    <property type="project" value="InterPro"/>
</dbReference>
<evidence type="ECO:0000313" key="9">
    <source>
        <dbReference type="Proteomes" id="UP000176005"/>
    </source>
</evidence>
<organism evidence="8 9">
    <name type="scientific">Streptomyces nanshensis</name>
    <dbReference type="NCBI Taxonomy" id="518642"/>
    <lineage>
        <taxon>Bacteria</taxon>
        <taxon>Bacillati</taxon>
        <taxon>Actinomycetota</taxon>
        <taxon>Actinomycetes</taxon>
        <taxon>Kitasatosporales</taxon>
        <taxon>Streptomycetaceae</taxon>
        <taxon>Streptomyces</taxon>
    </lineage>
</organism>
<evidence type="ECO:0000256" key="5">
    <source>
        <dbReference type="SAM" id="MobiDB-lite"/>
    </source>
</evidence>
<evidence type="ECO:0000256" key="1">
    <source>
        <dbReference type="ARBA" id="ARBA00005086"/>
    </source>
</evidence>
<dbReference type="Gene3D" id="1.10.1040.10">
    <property type="entry name" value="N-(1-d-carboxylethyl)-l-norvaline Dehydrogenase, domain 2"/>
    <property type="match status" value="1"/>
</dbReference>
<dbReference type="InterPro" id="IPR036291">
    <property type="entry name" value="NAD(P)-bd_dom_sf"/>
</dbReference>
<feature type="domain" description="3-hydroxyacyl-CoA dehydrogenase C-terminal" evidence="6">
    <location>
        <begin position="198"/>
        <end position="294"/>
    </location>
</feature>
<dbReference type="Gene3D" id="3.40.50.720">
    <property type="entry name" value="NAD(P)-binding Rossmann-like Domain"/>
    <property type="match status" value="1"/>
</dbReference>
<dbReference type="GO" id="GO:0070403">
    <property type="term" value="F:NAD+ binding"/>
    <property type="evidence" value="ECO:0007669"/>
    <property type="project" value="InterPro"/>
</dbReference>
<dbReference type="InterPro" id="IPR006176">
    <property type="entry name" value="3-OHacyl-CoA_DH_NAD-bd"/>
</dbReference>
<name>A0A1E7L9Q9_9ACTN</name>
<feature type="region of interest" description="Disordered" evidence="5">
    <location>
        <begin position="48"/>
        <end position="77"/>
    </location>
</feature>
<sequence>MGAGVAQCFAQAGYRVVVADPDEEARRGGAERLRAGLRLQRLLRGRRQQGTAAAGQAQQKESPQPEAPQQESAAAPADPAALVDFTADLAALAEATFVVECAREREPLKAEILRALDRLCPPATVFASCTSAVPIARLASFTGRPELVVGTHFMNPAPLKDAVEVARSPHTGEETLARTLRLLESIGKKPIVVGDGPGFVTNRVLMLTVNEAAYVLHEGTADAESVDRVFQECFGHPMGPLRTGDLIGLDTIVDTLDVLREHTGDQRFQPCPLLAKLVAEGSTGRKAGRGFHHYPNTSSPLVPRGETSHG</sequence>
<dbReference type="SUPFAM" id="SSF51735">
    <property type="entry name" value="NAD(P)-binding Rossmann-fold domains"/>
    <property type="match status" value="1"/>
</dbReference>
<dbReference type="PANTHER" id="PTHR48075">
    <property type="entry name" value="3-HYDROXYACYL-COA DEHYDROGENASE FAMILY PROTEIN"/>
    <property type="match status" value="1"/>
</dbReference>
<evidence type="ECO:0000256" key="2">
    <source>
        <dbReference type="ARBA" id="ARBA00009463"/>
    </source>
</evidence>
<protein>
    <submittedName>
        <fullName evidence="8">3-hydroxybutyryl-CoA dehydrogenase</fullName>
    </submittedName>
</protein>
<evidence type="ECO:0000256" key="4">
    <source>
        <dbReference type="PIRSR" id="PIRSR000105-1"/>
    </source>
</evidence>
<feature type="domain" description="3-hydroxyacyl-CoA dehydrogenase NAD binding" evidence="7">
    <location>
        <begin position="1"/>
        <end position="195"/>
    </location>
</feature>
<gene>
    <name evidence="8" type="ORF">AN218_05820</name>
</gene>
<comment type="similarity">
    <text evidence="2">Belongs to the 3-hydroxyacyl-CoA dehydrogenase family.</text>
</comment>
<dbReference type="InterPro" id="IPR006108">
    <property type="entry name" value="3HC_DH_C"/>
</dbReference>
<dbReference type="PATRIC" id="fig|518642.10.peg.1576"/>
<proteinExistence type="inferred from homology"/>
<feature type="region of interest" description="Disordered" evidence="5">
    <location>
        <begin position="286"/>
        <end position="310"/>
    </location>
</feature>
<dbReference type="AlphaFoldDB" id="A0A1E7L9Q9"/>
<comment type="pathway">
    <text evidence="1">Lipid metabolism; butanoate metabolism.</text>
</comment>
<comment type="caution">
    <text evidence="8">The sequence shown here is derived from an EMBL/GenBank/DDBJ whole genome shotgun (WGS) entry which is preliminary data.</text>
</comment>